<comment type="caution">
    <text evidence="1">The sequence shown here is derived from an EMBL/GenBank/DDBJ whole genome shotgun (WGS) entry which is preliminary data.</text>
</comment>
<organism evidence="1 2">
    <name type="scientific">Turnera subulata</name>
    <dbReference type="NCBI Taxonomy" id="218843"/>
    <lineage>
        <taxon>Eukaryota</taxon>
        <taxon>Viridiplantae</taxon>
        <taxon>Streptophyta</taxon>
        <taxon>Embryophyta</taxon>
        <taxon>Tracheophyta</taxon>
        <taxon>Spermatophyta</taxon>
        <taxon>Magnoliopsida</taxon>
        <taxon>eudicotyledons</taxon>
        <taxon>Gunneridae</taxon>
        <taxon>Pentapetalae</taxon>
        <taxon>rosids</taxon>
        <taxon>fabids</taxon>
        <taxon>Malpighiales</taxon>
        <taxon>Passifloraceae</taxon>
        <taxon>Turnera</taxon>
    </lineage>
</organism>
<gene>
    <name evidence="1" type="ORF">Tsubulata_005074</name>
</gene>
<proteinExistence type="predicted"/>
<name>A0A9Q0FM37_9ROSI</name>
<dbReference type="OrthoDB" id="18595at2759"/>
<dbReference type="Proteomes" id="UP001141552">
    <property type="component" value="Unassembled WGS sequence"/>
</dbReference>
<keyword evidence="2" id="KW-1185">Reference proteome</keyword>
<accession>A0A9Q0FM37</accession>
<sequence>MAWRQIPTSTRSLPFTNPSSALGFFRFFSEAAASPYLGSEGVDVGLCNRGFGKAFKYHDGWSQSWGGDALNDNV</sequence>
<dbReference type="EMBL" id="JAKUCV010004980">
    <property type="protein sequence ID" value="KAJ4833244.1"/>
    <property type="molecule type" value="Genomic_DNA"/>
</dbReference>
<dbReference type="AlphaFoldDB" id="A0A9Q0FM37"/>
<protein>
    <submittedName>
        <fullName evidence="1">Uncharacterized protein</fullName>
    </submittedName>
</protein>
<evidence type="ECO:0000313" key="1">
    <source>
        <dbReference type="EMBL" id="KAJ4833244.1"/>
    </source>
</evidence>
<evidence type="ECO:0000313" key="2">
    <source>
        <dbReference type="Proteomes" id="UP001141552"/>
    </source>
</evidence>
<reference evidence="1" key="1">
    <citation type="submission" date="2022-02" db="EMBL/GenBank/DDBJ databases">
        <authorList>
            <person name="Henning P.M."/>
            <person name="McCubbin A.G."/>
            <person name="Shore J.S."/>
        </authorList>
    </citation>
    <scope>NUCLEOTIDE SEQUENCE</scope>
    <source>
        <strain evidence="1">F60SS</strain>
        <tissue evidence="1">Leaves</tissue>
    </source>
</reference>
<reference evidence="1" key="2">
    <citation type="journal article" date="2023" name="Plants (Basel)">
        <title>Annotation of the Turnera subulata (Passifloraceae) Draft Genome Reveals the S-Locus Evolved after the Divergence of Turneroideae from Passifloroideae in a Stepwise Manner.</title>
        <authorList>
            <person name="Henning P.M."/>
            <person name="Roalson E.H."/>
            <person name="Mir W."/>
            <person name="McCubbin A.G."/>
            <person name="Shore J.S."/>
        </authorList>
    </citation>
    <scope>NUCLEOTIDE SEQUENCE</scope>
    <source>
        <strain evidence="1">F60SS</strain>
    </source>
</reference>